<feature type="modified residue" description="N6-(pyridoxal phosphate)lysine" evidence="7">
    <location>
        <position position="220"/>
    </location>
</feature>
<accession>A0ABN6PEG9</accession>
<keyword evidence="4 7" id="KW-0808">Transferase</keyword>
<evidence type="ECO:0000313" key="10">
    <source>
        <dbReference type="Proteomes" id="UP000831817"/>
    </source>
</evidence>
<evidence type="ECO:0000313" key="9">
    <source>
        <dbReference type="EMBL" id="BDH79883.1"/>
    </source>
</evidence>
<dbReference type="CDD" id="cd00609">
    <property type="entry name" value="AAT_like"/>
    <property type="match status" value="1"/>
</dbReference>
<dbReference type="InterPro" id="IPR015422">
    <property type="entry name" value="PyrdxlP-dep_Trfase_small"/>
</dbReference>
<name>A0ABN6PEG9_9EURY</name>
<dbReference type="PROSITE" id="PS00599">
    <property type="entry name" value="AA_TRANSFER_CLASS_2"/>
    <property type="match status" value="1"/>
</dbReference>
<dbReference type="InterPro" id="IPR005861">
    <property type="entry name" value="HisP_aminotrans"/>
</dbReference>
<dbReference type="GO" id="GO:0008483">
    <property type="term" value="F:transaminase activity"/>
    <property type="evidence" value="ECO:0007669"/>
    <property type="project" value="UniProtKB-KW"/>
</dbReference>
<dbReference type="NCBIfam" id="TIGR01141">
    <property type="entry name" value="hisC"/>
    <property type="match status" value="1"/>
</dbReference>
<gene>
    <name evidence="7" type="primary">hisC</name>
    <name evidence="9" type="ORF">MTTB_12620</name>
</gene>
<dbReference type="EMBL" id="AP025698">
    <property type="protein sequence ID" value="BDH79883.1"/>
    <property type="molecule type" value="Genomic_DNA"/>
</dbReference>
<dbReference type="SUPFAM" id="SSF53383">
    <property type="entry name" value="PLP-dependent transferases"/>
    <property type="match status" value="1"/>
</dbReference>
<comment type="cofactor">
    <cofactor evidence="1 7">
        <name>pyridoxal 5'-phosphate</name>
        <dbReference type="ChEBI" id="CHEBI:597326"/>
    </cofactor>
</comment>
<comment type="pathway">
    <text evidence="7">Amino-acid biosynthesis; L-histidine biosynthesis; L-histidine from 5-phospho-alpha-D-ribose 1-diphosphate: step 7/9.</text>
</comment>
<evidence type="ECO:0000256" key="7">
    <source>
        <dbReference type="HAMAP-Rule" id="MF_01023"/>
    </source>
</evidence>
<sequence length="364" mass="41288">MIRDTILGTEPYVPGRSIKEIAKEYKLKESEIVKLGSNENPLGPSPKAVEAVKHETKNMHRYPESGLDDLKKAIADYSETRPNQIIVGGDGADEIIDLLGKTFIDPGSEFIVPLPSYMYYEYTLRPYGAKPAYAKWDMEENTVDTNSVIESINDKTRLIFLCTPNNPTGGLIREDDITRILESTSALVVVDEAYFEFAGVSNIKLLKDYENLLILRTFSKAMGLAGMRIGYGISNPRIIDYMHRIKPVFSLTRLSHVAALATLSDKDYIKKSIEFSIKSREYLYHRLSEMDKLRVLRSYANYLLVDIRETGMNAGQLVDELLKRGVIVRDCTSFKGLDEYWIRVSVGTIKEDDKFIDALKEIIE</sequence>
<dbReference type="PANTHER" id="PTHR42885:SF2">
    <property type="entry name" value="HISTIDINOL-PHOSPHATE AMINOTRANSFERASE"/>
    <property type="match status" value="1"/>
</dbReference>
<proteinExistence type="inferred from homology"/>
<dbReference type="PANTHER" id="PTHR42885">
    <property type="entry name" value="HISTIDINOL-PHOSPHATE AMINOTRANSFERASE-RELATED"/>
    <property type="match status" value="1"/>
</dbReference>
<evidence type="ECO:0000256" key="5">
    <source>
        <dbReference type="ARBA" id="ARBA00022898"/>
    </source>
</evidence>
<organism evidence="9 10">
    <name type="scientific">Methanothermobacter tenebrarum</name>
    <dbReference type="NCBI Taxonomy" id="680118"/>
    <lineage>
        <taxon>Archaea</taxon>
        <taxon>Methanobacteriati</taxon>
        <taxon>Methanobacteriota</taxon>
        <taxon>Methanomada group</taxon>
        <taxon>Methanobacteria</taxon>
        <taxon>Methanobacteriales</taxon>
        <taxon>Methanobacteriaceae</taxon>
        <taxon>Methanothermobacter</taxon>
    </lineage>
</organism>
<reference evidence="9 10" key="1">
    <citation type="submission" date="2022-04" db="EMBL/GenBank/DDBJ databases">
        <title>Complete genome of Methanothermobacter tenebrarum strain RMAS.</title>
        <authorList>
            <person name="Nakamura K."/>
            <person name="Oshima K."/>
            <person name="Hattori M."/>
            <person name="Kamagata Y."/>
            <person name="Takamizawa K."/>
        </authorList>
    </citation>
    <scope>NUCLEOTIDE SEQUENCE [LARGE SCALE GENOMIC DNA]</scope>
    <source>
        <strain evidence="9 10">RMAS</strain>
    </source>
</reference>
<dbReference type="Proteomes" id="UP000831817">
    <property type="component" value="Chromosome"/>
</dbReference>
<dbReference type="InterPro" id="IPR015424">
    <property type="entry name" value="PyrdxlP-dep_Trfase"/>
</dbReference>
<evidence type="ECO:0000259" key="8">
    <source>
        <dbReference type="Pfam" id="PF00155"/>
    </source>
</evidence>
<protein>
    <recommendedName>
        <fullName evidence="7">Histidinol-phosphate aminotransferase</fullName>
        <ecNumber evidence="7">2.6.1.9</ecNumber>
    </recommendedName>
    <alternativeName>
        <fullName evidence="7">Imidazole acetol-phosphate transaminase</fullName>
    </alternativeName>
</protein>
<keyword evidence="2 7" id="KW-0032">Aminotransferase</keyword>
<dbReference type="Pfam" id="PF00155">
    <property type="entry name" value="Aminotran_1_2"/>
    <property type="match status" value="1"/>
</dbReference>
<evidence type="ECO:0000256" key="4">
    <source>
        <dbReference type="ARBA" id="ARBA00022679"/>
    </source>
</evidence>
<dbReference type="EC" id="2.6.1.9" evidence="7"/>
<comment type="catalytic activity">
    <reaction evidence="7">
        <text>L-histidinol phosphate + 2-oxoglutarate = 3-(imidazol-4-yl)-2-oxopropyl phosphate + L-glutamate</text>
        <dbReference type="Rhea" id="RHEA:23744"/>
        <dbReference type="ChEBI" id="CHEBI:16810"/>
        <dbReference type="ChEBI" id="CHEBI:29985"/>
        <dbReference type="ChEBI" id="CHEBI:57766"/>
        <dbReference type="ChEBI" id="CHEBI:57980"/>
        <dbReference type="EC" id="2.6.1.9"/>
    </reaction>
</comment>
<dbReference type="HAMAP" id="MF_01023">
    <property type="entry name" value="HisC_aminotrans_2"/>
    <property type="match status" value="1"/>
</dbReference>
<keyword evidence="5 7" id="KW-0663">Pyridoxal phosphate</keyword>
<evidence type="ECO:0000256" key="1">
    <source>
        <dbReference type="ARBA" id="ARBA00001933"/>
    </source>
</evidence>
<keyword evidence="10" id="KW-1185">Reference proteome</keyword>
<dbReference type="InterPro" id="IPR015421">
    <property type="entry name" value="PyrdxlP-dep_Trfase_major"/>
</dbReference>
<dbReference type="Gene3D" id="3.90.1150.10">
    <property type="entry name" value="Aspartate Aminotransferase, domain 1"/>
    <property type="match status" value="1"/>
</dbReference>
<evidence type="ECO:0000256" key="3">
    <source>
        <dbReference type="ARBA" id="ARBA00022605"/>
    </source>
</evidence>
<keyword evidence="6 7" id="KW-0368">Histidine biosynthesis</keyword>
<feature type="domain" description="Aminotransferase class I/classII large" evidence="8">
    <location>
        <begin position="31"/>
        <end position="359"/>
    </location>
</feature>
<dbReference type="InterPro" id="IPR004839">
    <property type="entry name" value="Aminotransferase_I/II_large"/>
</dbReference>
<comment type="similarity">
    <text evidence="7">Belongs to the class-II pyridoxal-phosphate-dependent aminotransferase family. Histidinol-phosphate aminotransferase subfamily.</text>
</comment>
<keyword evidence="3 7" id="KW-0028">Amino-acid biosynthesis</keyword>
<evidence type="ECO:0000256" key="2">
    <source>
        <dbReference type="ARBA" id="ARBA00022576"/>
    </source>
</evidence>
<dbReference type="Gene3D" id="3.40.640.10">
    <property type="entry name" value="Type I PLP-dependent aspartate aminotransferase-like (Major domain)"/>
    <property type="match status" value="1"/>
</dbReference>
<evidence type="ECO:0000256" key="6">
    <source>
        <dbReference type="ARBA" id="ARBA00023102"/>
    </source>
</evidence>
<dbReference type="InterPro" id="IPR001917">
    <property type="entry name" value="Aminotrans_II_pyridoxalP_BS"/>
</dbReference>